<comment type="cofactor">
    <cofactor evidence="5">
        <name>heme</name>
        <dbReference type="ChEBI" id="CHEBI:30413"/>
    </cofactor>
</comment>
<keyword evidence="5 6" id="KW-0349">Heme</keyword>
<feature type="signal peptide" evidence="7">
    <location>
        <begin position="1"/>
        <end position="15"/>
    </location>
</feature>
<dbReference type="OrthoDB" id="2789670at2759"/>
<dbReference type="PANTHER" id="PTHR46300">
    <property type="entry name" value="P450, PUTATIVE (EUROFUNG)-RELATED-RELATED"/>
    <property type="match status" value="1"/>
</dbReference>
<feature type="binding site" description="axial binding residue" evidence="5">
    <location>
        <position position="438"/>
    </location>
    <ligand>
        <name>heme</name>
        <dbReference type="ChEBI" id="CHEBI:30413"/>
    </ligand>
    <ligandPart>
        <name>Fe</name>
        <dbReference type="ChEBI" id="CHEBI:18248"/>
    </ligandPart>
</feature>
<evidence type="ECO:0000256" key="6">
    <source>
        <dbReference type="RuleBase" id="RU000461"/>
    </source>
</evidence>
<dbReference type="PRINTS" id="PR00385">
    <property type="entry name" value="P450"/>
</dbReference>
<keyword evidence="3 6" id="KW-0560">Oxidoreductase</keyword>
<dbReference type="Pfam" id="PF00067">
    <property type="entry name" value="p450"/>
    <property type="match status" value="1"/>
</dbReference>
<evidence type="ECO:0000313" key="8">
    <source>
        <dbReference type="EMBL" id="KAJ5311096.1"/>
    </source>
</evidence>
<dbReference type="AlphaFoldDB" id="A0A9W9U2L3"/>
<evidence type="ECO:0000256" key="2">
    <source>
        <dbReference type="ARBA" id="ARBA00022723"/>
    </source>
</evidence>
<sequence>MNFILLLSLTLGVAALYTLLGPKRKIARGPLPPGPSPLPIVGNINDLPPSGKQDWLHWLKYKSSYGPISSITVLGQTLVIVNDSKIALDLLAKKSSIYSSRPRMTFASEMVGWEDGLAFQGYTDRFRAYRKAIQPSFGSESAVAQFNPLQEVESRRFLFRVLKDPANLLQHIQTEAGAVILNIAYGYRVEPFGRDHLVHLTNEALDEFGQATIPGAWMVDLIPALKYVPSWFPGAGFKRTANLWREHLSGIADRPYDFVKQQIENGKYTPSYLSDMLQAGFPESGSEKELVAKWTAASLYTGGADTTVSSINCFYLAMAIFPNVQRRAQEEIERVVGQNKLPSIEDRVNLPYINAMVKEVLRWHPVAPMGIPHMSTADDTYEKYFIPKGSLVLANIWAMMHDPEVYPNPMEFQPERFLGETPAPDPHAIAFGFGRRVCPGRFLADNTVFLSVAQSLAAFNISGAKQGGVEVTTPQFDPGVISHASPFQCDIKPRSSELEALILLVEQDHPWEESNAVELQKVGY</sequence>
<keyword evidence="4 5" id="KW-0408">Iron</keyword>
<dbReference type="InterPro" id="IPR002401">
    <property type="entry name" value="Cyt_P450_E_grp-I"/>
</dbReference>
<dbReference type="GO" id="GO:0020037">
    <property type="term" value="F:heme binding"/>
    <property type="evidence" value="ECO:0007669"/>
    <property type="project" value="InterPro"/>
</dbReference>
<dbReference type="InterPro" id="IPR001128">
    <property type="entry name" value="Cyt_P450"/>
</dbReference>
<keyword evidence="9" id="KW-1185">Reference proteome</keyword>
<dbReference type="GO" id="GO:0016705">
    <property type="term" value="F:oxidoreductase activity, acting on paired donors, with incorporation or reduction of molecular oxygen"/>
    <property type="evidence" value="ECO:0007669"/>
    <property type="project" value="InterPro"/>
</dbReference>
<dbReference type="GO" id="GO:0004497">
    <property type="term" value="F:monooxygenase activity"/>
    <property type="evidence" value="ECO:0007669"/>
    <property type="project" value="UniProtKB-KW"/>
</dbReference>
<evidence type="ECO:0000256" key="7">
    <source>
        <dbReference type="SAM" id="SignalP"/>
    </source>
</evidence>
<dbReference type="PANTHER" id="PTHR46300:SF12">
    <property type="entry name" value="P450, PUTATIVE (EUROFUNG)-RELATED"/>
    <property type="match status" value="1"/>
</dbReference>
<evidence type="ECO:0000256" key="5">
    <source>
        <dbReference type="PIRSR" id="PIRSR602401-1"/>
    </source>
</evidence>
<reference evidence="8" key="1">
    <citation type="submission" date="2022-12" db="EMBL/GenBank/DDBJ databases">
        <authorList>
            <person name="Petersen C."/>
        </authorList>
    </citation>
    <scope>NUCLEOTIDE SEQUENCE</scope>
    <source>
        <strain evidence="8">IBT 21472</strain>
    </source>
</reference>
<accession>A0A9W9U2L3</accession>
<proteinExistence type="inferred from homology"/>
<evidence type="ECO:0000256" key="3">
    <source>
        <dbReference type="ARBA" id="ARBA00023002"/>
    </source>
</evidence>
<name>A0A9W9U2L3_9EURO</name>
<dbReference type="GO" id="GO:0005506">
    <property type="term" value="F:iron ion binding"/>
    <property type="evidence" value="ECO:0007669"/>
    <property type="project" value="InterPro"/>
</dbReference>
<evidence type="ECO:0000256" key="1">
    <source>
        <dbReference type="ARBA" id="ARBA00010617"/>
    </source>
</evidence>
<dbReference type="PRINTS" id="PR00463">
    <property type="entry name" value="EP450I"/>
</dbReference>
<evidence type="ECO:0000256" key="4">
    <source>
        <dbReference type="ARBA" id="ARBA00023004"/>
    </source>
</evidence>
<feature type="chain" id="PRO_5040961648" evidence="7">
    <location>
        <begin position="16"/>
        <end position="524"/>
    </location>
</feature>
<keyword evidence="2 5" id="KW-0479">Metal-binding</keyword>
<dbReference type="InterPro" id="IPR050364">
    <property type="entry name" value="Cytochrome_P450_fung"/>
</dbReference>
<keyword evidence="7" id="KW-0732">Signal</keyword>
<protein>
    <submittedName>
        <fullName evidence="8">Uncharacterized protein</fullName>
    </submittedName>
</protein>
<gene>
    <name evidence="8" type="ORF">N7476_006956</name>
</gene>
<comment type="caution">
    <text evidence="8">The sequence shown here is derived from an EMBL/GenBank/DDBJ whole genome shotgun (WGS) entry which is preliminary data.</text>
</comment>
<keyword evidence="6" id="KW-0503">Monooxygenase</keyword>
<dbReference type="EMBL" id="JAPZBO010000007">
    <property type="protein sequence ID" value="KAJ5311096.1"/>
    <property type="molecule type" value="Genomic_DNA"/>
</dbReference>
<dbReference type="Gene3D" id="1.10.630.10">
    <property type="entry name" value="Cytochrome P450"/>
    <property type="match status" value="1"/>
</dbReference>
<dbReference type="GO" id="GO:0043386">
    <property type="term" value="P:mycotoxin biosynthetic process"/>
    <property type="evidence" value="ECO:0007669"/>
    <property type="project" value="UniProtKB-ARBA"/>
</dbReference>
<comment type="similarity">
    <text evidence="1 6">Belongs to the cytochrome P450 family.</text>
</comment>
<dbReference type="SUPFAM" id="SSF48264">
    <property type="entry name" value="Cytochrome P450"/>
    <property type="match status" value="1"/>
</dbReference>
<dbReference type="CDD" id="cd11065">
    <property type="entry name" value="CYP64-like"/>
    <property type="match status" value="1"/>
</dbReference>
<organism evidence="8 9">
    <name type="scientific">Penicillium atrosanguineum</name>
    <dbReference type="NCBI Taxonomy" id="1132637"/>
    <lineage>
        <taxon>Eukaryota</taxon>
        <taxon>Fungi</taxon>
        <taxon>Dikarya</taxon>
        <taxon>Ascomycota</taxon>
        <taxon>Pezizomycotina</taxon>
        <taxon>Eurotiomycetes</taxon>
        <taxon>Eurotiomycetidae</taxon>
        <taxon>Eurotiales</taxon>
        <taxon>Aspergillaceae</taxon>
        <taxon>Penicillium</taxon>
    </lineage>
</organism>
<dbReference type="InterPro" id="IPR017972">
    <property type="entry name" value="Cyt_P450_CS"/>
</dbReference>
<dbReference type="InterPro" id="IPR036396">
    <property type="entry name" value="Cyt_P450_sf"/>
</dbReference>
<evidence type="ECO:0000313" key="9">
    <source>
        <dbReference type="Proteomes" id="UP001147746"/>
    </source>
</evidence>
<reference evidence="8" key="2">
    <citation type="journal article" date="2023" name="IMA Fungus">
        <title>Comparative genomic study of the Penicillium genus elucidates a diverse pangenome and 15 lateral gene transfer events.</title>
        <authorList>
            <person name="Petersen C."/>
            <person name="Sorensen T."/>
            <person name="Nielsen M.R."/>
            <person name="Sondergaard T.E."/>
            <person name="Sorensen J.L."/>
            <person name="Fitzpatrick D.A."/>
            <person name="Frisvad J.C."/>
            <person name="Nielsen K.L."/>
        </authorList>
    </citation>
    <scope>NUCLEOTIDE SEQUENCE</scope>
    <source>
        <strain evidence="8">IBT 21472</strain>
    </source>
</reference>
<dbReference type="Proteomes" id="UP001147746">
    <property type="component" value="Unassembled WGS sequence"/>
</dbReference>
<dbReference type="PROSITE" id="PS00086">
    <property type="entry name" value="CYTOCHROME_P450"/>
    <property type="match status" value="1"/>
</dbReference>